<keyword evidence="3" id="KW-1185">Reference proteome</keyword>
<organism evidence="2 3">
    <name type="scientific">Corynebacterium occultum</name>
    <dbReference type="NCBI Taxonomy" id="2675219"/>
    <lineage>
        <taxon>Bacteria</taxon>
        <taxon>Bacillati</taxon>
        <taxon>Actinomycetota</taxon>
        <taxon>Actinomycetes</taxon>
        <taxon>Mycobacteriales</taxon>
        <taxon>Corynebacteriaceae</taxon>
        <taxon>Corynebacterium</taxon>
    </lineage>
</organism>
<dbReference type="GO" id="GO:0050348">
    <property type="term" value="F:trehalose O-mycolyltransferase activity"/>
    <property type="evidence" value="ECO:0007669"/>
    <property type="project" value="UniProtKB-EC"/>
</dbReference>
<keyword evidence="1" id="KW-0732">Signal</keyword>
<protein>
    <submittedName>
        <fullName evidence="2">Diacylglycerol acyltransferase/mycolyltransferase Ag85A</fullName>
        <ecNumber evidence="2">2.3.1.122</ecNumber>
    </submittedName>
</protein>
<proteinExistence type="predicted"/>
<feature type="chain" id="PRO_5039107296" evidence="1">
    <location>
        <begin position="27"/>
        <end position="434"/>
    </location>
</feature>
<dbReference type="KEGG" id="cok:COCCU_10390"/>
<dbReference type="PANTHER" id="PTHR48098:SF1">
    <property type="entry name" value="DIACYLGLYCEROL ACYLTRANSFERASE_MYCOLYLTRANSFERASE AG85A"/>
    <property type="match status" value="1"/>
</dbReference>
<dbReference type="SUPFAM" id="SSF53474">
    <property type="entry name" value="alpha/beta-Hydrolases"/>
    <property type="match status" value="1"/>
</dbReference>
<keyword evidence="2" id="KW-0012">Acyltransferase</keyword>
<keyword evidence="2" id="KW-0808">Transferase</keyword>
<dbReference type="RefSeq" id="WP_156231426.1">
    <property type="nucleotide sequence ID" value="NZ_CP046455.1"/>
</dbReference>
<dbReference type="PANTHER" id="PTHR48098">
    <property type="entry name" value="ENTEROCHELIN ESTERASE-RELATED"/>
    <property type="match status" value="1"/>
</dbReference>
<dbReference type="InterPro" id="IPR050583">
    <property type="entry name" value="Mycobacterial_A85_antigen"/>
</dbReference>
<sequence precursor="true">MSRSVLRTTLATTLSAALLCSTPVLAQSATEESTGESAGASSLSSGSSLFSFGSSANSDESGDASPAEEEGSVLGSANSLLQALITGSSQSTTSSGLGVNGLLGLLNLVGLYETQFSGPLLSSESGYPLTTDESINTAEILSRETDTRAPRLERWHIASPSMKRVVEVQIMRPADDSAAAPMIYLLDGIGGNKNSSGWINGGEAPKVFAEENATVVMPLGAAASMYSDWEQEDPALGTIKWETFIVEELAPLLEAESELNFNGKRAIGGLSMGATGAVNLANSNPDFFDGVIGISGCYSTLDPVGRQTVNLIVGSRGGDVENMWGPYGSETWVEHDVTANPEGLRDMAVYLSVANGSVTAGDKPVYTDQPFFNMIAGVVLERGALECTYNLDKSMHDKGMDHQVVEYKSGGLHNWDNYNEQLQPGWDAIKHVLY</sequence>
<dbReference type="Gene3D" id="3.40.50.1820">
    <property type="entry name" value="alpha/beta hydrolase"/>
    <property type="match status" value="1"/>
</dbReference>
<dbReference type="Pfam" id="PF00756">
    <property type="entry name" value="Esterase"/>
    <property type="match status" value="1"/>
</dbReference>
<accession>A0A6B8W7T7</accession>
<dbReference type="Proteomes" id="UP000424462">
    <property type="component" value="Chromosome"/>
</dbReference>
<name>A0A6B8W7T7_9CORY</name>
<dbReference type="AlphaFoldDB" id="A0A6B8W7T7"/>
<evidence type="ECO:0000313" key="3">
    <source>
        <dbReference type="Proteomes" id="UP000424462"/>
    </source>
</evidence>
<evidence type="ECO:0000313" key="2">
    <source>
        <dbReference type="EMBL" id="QGU07997.1"/>
    </source>
</evidence>
<feature type="signal peptide" evidence="1">
    <location>
        <begin position="1"/>
        <end position="26"/>
    </location>
</feature>
<dbReference type="EMBL" id="CP046455">
    <property type="protein sequence ID" value="QGU07997.1"/>
    <property type="molecule type" value="Genomic_DNA"/>
</dbReference>
<dbReference type="InterPro" id="IPR000801">
    <property type="entry name" value="Esterase-like"/>
</dbReference>
<dbReference type="EC" id="2.3.1.122" evidence="2"/>
<dbReference type="InterPro" id="IPR029058">
    <property type="entry name" value="AB_hydrolase_fold"/>
</dbReference>
<evidence type="ECO:0000256" key="1">
    <source>
        <dbReference type="SAM" id="SignalP"/>
    </source>
</evidence>
<gene>
    <name evidence="2" type="primary">fbpA3</name>
    <name evidence="2" type="ORF">COCCU_10390</name>
</gene>
<reference evidence="2 3" key="1">
    <citation type="submission" date="2019-11" db="EMBL/GenBank/DDBJ databases">
        <title>Complete genome sequence of Corynebacterium kalinowskii 1959, a novel Corynebacterium species isolated from soil of a small paddock in Vilsendorf, Germany.</title>
        <authorList>
            <person name="Schaffert L."/>
            <person name="Ruwe M."/>
            <person name="Milse J."/>
            <person name="Hanuschka K."/>
            <person name="Ortseifen V."/>
            <person name="Droste J."/>
            <person name="Brandt D."/>
            <person name="Schlueter L."/>
            <person name="Kutter Y."/>
            <person name="Vinke S."/>
            <person name="Viehoefer P."/>
            <person name="Jacob L."/>
            <person name="Luebke N.-C."/>
            <person name="Schulte-Berndt E."/>
            <person name="Hain C."/>
            <person name="Linder M."/>
            <person name="Schmidt P."/>
            <person name="Wollenschlaeger L."/>
            <person name="Luttermann T."/>
            <person name="Thieme E."/>
            <person name="Hassa J."/>
            <person name="Haak M."/>
            <person name="Wittchen M."/>
            <person name="Mentz A."/>
            <person name="Persicke M."/>
            <person name="Busche T."/>
            <person name="Ruckert C."/>
        </authorList>
    </citation>
    <scope>NUCLEOTIDE SEQUENCE [LARGE SCALE GENOMIC DNA]</scope>
    <source>
        <strain evidence="2 3">2039</strain>
    </source>
</reference>